<dbReference type="Proteomes" id="UP000243534">
    <property type="component" value="Unassembled WGS sequence"/>
</dbReference>
<evidence type="ECO:0000313" key="9">
    <source>
        <dbReference type="Proteomes" id="UP000243534"/>
    </source>
</evidence>
<keyword evidence="5" id="KW-0143">Chaperone</keyword>
<dbReference type="InterPro" id="IPR016147">
    <property type="entry name" value="Pili_assmbl_chaperone_N"/>
</dbReference>
<gene>
    <name evidence="8" type="ORF">BBW68_06225</name>
</gene>
<accession>A0A1E7Z374</accession>
<keyword evidence="4" id="KW-0574">Periplasm</keyword>
<dbReference type="SUPFAM" id="SSF49584">
    <property type="entry name" value="Periplasmic chaperone C-domain"/>
    <property type="match status" value="1"/>
</dbReference>
<name>A0A1E7Z374_9GAMM</name>
<dbReference type="Gene3D" id="2.60.40.10">
    <property type="entry name" value="Immunoglobulins"/>
    <property type="match status" value="2"/>
</dbReference>
<dbReference type="PANTHER" id="PTHR30251">
    <property type="entry name" value="PILUS ASSEMBLY CHAPERONE"/>
    <property type="match status" value="1"/>
</dbReference>
<evidence type="ECO:0000256" key="1">
    <source>
        <dbReference type="ARBA" id="ARBA00004418"/>
    </source>
</evidence>
<dbReference type="InterPro" id="IPR008962">
    <property type="entry name" value="PapD-like_sf"/>
</dbReference>
<dbReference type="AlphaFoldDB" id="A0A1E7Z374"/>
<feature type="domain" description="Pili assembly chaperone N-terminal" evidence="6">
    <location>
        <begin position="20"/>
        <end position="140"/>
    </location>
</feature>
<dbReference type="PRINTS" id="PR00969">
    <property type="entry name" value="CHAPERONPILI"/>
</dbReference>
<dbReference type="GO" id="GO:0030288">
    <property type="term" value="C:outer membrane-bounded periplasmic space"/>
    <property type="evidence" value="ECO:0007669"/>
    <property type="project" value="InterPro"/>
</dbReference>
<proteinExistence type="inferred from homology"/>
<dbReference type="PANTHER" id="PTHR30251:SF25">
    <property type="entry name" value="FIMBRIAE CHAPARONE"/>
    <property type="match status" value="1"/>
</dbReference>
<evidence type="ECO:0000256" key="2">
    <source>
        <dbReference type="ARBA" id="ARBA00007399"/>
    </source>
</evidence>
<dbReference type="InterPro" id="IPR050643">
    <property type="entry name" value="Periplasmic_pilus_chap"/>
</dbReference>
<comment type="subcellular location">
    <subcellularLocation>
        <location evidence="1">Periplasm</location>
    </subcellularLocation>
</comment>
<evidence type="ECO:0000313" key="8">
    <source>
        <dbReference type="EMBL" id="OFC63219.1"/>
    </source>
</evidence>
<dbReference type="InterPro" id="IPR001829">
    <property type="entry name" value="Pili_assmbl_chaperone_bac"/>
</dbReference>
<reference evidence="8 9" key="1">
    <citation type="submission" date="2016-07" db="EMBL/GenBank/DDBJ databases">
        <authorList>
            <person name="Yuval B."/>
        </authorList>
    </citation>
    <scope>NUCLEOTIDE SEQUENCE [LARGE SCALE GENOMIC DNA]</scope>
    <source>
        <strain evidence="8 9">IL</strain>
    </source>
</reference>
<dbReference type="InterPro" id="IPR016148">
    <property type="entry name" value="Pili_assmbl_chaperone_C"/>
</dbReference>
<dbReference type="OrthoDB" id="9131059at2"/>
<dbReference type="Pfam" id="PF00345">
    <property type="entry name" value="PapD_N"/>
    <property type="match status" value="1"/>
</dbReference>
<dbReference type="RefSeq" id="WP_070134028.1">
    <property type="nucleotide sequence ID" value="NZ_MAYS01000115.1"/>
</dbReference>
<protein>
    <recommendedName>
        <fullName evidence="10">Molecular chaperone</fullName>
    </recommendedName>
</protein>
<dbReference type="EMBL" id="MAYS01000115">
    <property type="protein sequence ID" value="OFC63219.1"/>
    <property type="molecule type" value="Genomic_DNA"/>
</dbReference>
<evidence type="ECO:0008006" key="10">
    <source>
        <dbReference type="Google" id="ProtNLM"/>
    </source>
</evidence>
<evidence type="ECO:0000259" key="6">
    <source>
        <dbReference type="Pfam" id="PF00345"/>
    </source>
</evidence>
<feature type="domain" description="Pili assembly chaperone C-terminal" evidence="7">
    <location>
        <begin position="162"/>
        <end position="226"/>
    </location>
</feature>
<organism evidence="8 9">
    <name type="scientific">Candidatus Erwinia dacicola</name>
    <dbReference type="NCBI Taxonomy" id="252393"/>
    <lineage>
        <taxon>Bacteria</taxon>
        <taxon>Pseudomonadati</taxon>
        <taxon>Pseudomonadota</taxon>
        <taxon>Gammaproteobacteria</taxon>
        <taxon>Enterobacterales</taxon>
        <taxon>Erwiniaceae</taxon>
        <taxon>Erwinia</taxon>
    </lineage>
</organism>
<sequence length="232" mass="26065">MIKNIFFLLFFYVNASSASVIMLGTRVIFSSGVQEKTVQFTNTDPNPYIVEIKLTGEDEHVSTANPFIVVPPVFRIDQHQGQSIRIISTNVTETLPRDRESVFYMNFIQIPAVKSTDRSQNQLIITVKNRVKIFYRPEALAGRQSDAYKSLQFSLTNGKIRVVNPTGFYLSISRARFVNGKQTVPLANTVMLAPFSSTEWLVSGSIVSLRGGKILITQANDYGAYVENERNL</sequence>
<dbReference type="InterPro" id="IPR036316">
    <property type="entry name" value="Pili_assmbl_chap_C_dom_sf"/>
</dbReference>
<comment type="caution">
    <text evidence="8">The sequence shown here is derived from an EMBL/GenBank/DDBJ whole genome shotgun (WGS) entry which is preliminary data.</text>
</comment>
<evidence type="ECO:0000256" key="5">
    <source>
        <dbReference type="ARBA" id="ARBA00023186"/>
    </source>
</evidence>
<evidence type="ECO:0000259" key="7">
    <source>
        <dbReference type="Pfam" id="PF02753"/>
    </source>
</evidence>
<dbReference type="SUPFAM" id="SSF49354">
    <property type="entry name" value="PapD-like"/>
    <property type="match status" value="1"/>
</dbReference>
<comment type="similarity">
    <text evidence="2">Belongs to the periplasmic pilus chaperone family.</text>
</comment>
<dbReference type="GO" id="GO:0071555">
    <property type="term" value="P:cell wall organization"/>
    <property type="evidence" value="ECO:0007669"/>
    <property type="project" value="InterPro"/>
</dbReference>
<dbReference type="InterPro" id="IPR013783">
    <property type="entry name" value="Ig-like_fold"/>
</dbReference>
<keyword evidence="3" id="KW-0732">Signal</keyword>
<dbReference type="Pfam" id="PF02753">
    <property type="entry name" value="PapD_C"/>
    <property type="match status" value="1"/>
</dbReference>
<evidence type="ECO:0000256" key="4">
    <source>
        <dbReference type="ARBA" id="ARBA00022764"/>
    </source>
</evidence>
<evidence type="ECO:0000256" key="3">
    <source>
        <dbReference type="ARBA" id="ARBA00022729"/>
    </source>
</evidence>